<dbReference type="EMBL" id="CAJVPQ010000279">
    <property type="protein sequence ID" value="CAG8466057.1"/>
    <property type="molecule type" value="Genomic_DNA"/>
</dbReference>
<dbReference type="GO" id="GO:0008270">
    <property type="term" value="F:zinc ion binding"/>
    <property type="evidence" value="ECO:0007669"/>
    <property type="project" value="UniProtKB-KW"/>
</dbReference>
<evidence type="ECO:0000256" key="4">
    <source>
        <dbReference type="PROSITE-ProRule" id="PRU01343"/>
    </source>
</evidence>
<feature type="region of interest" description="Disordered" evidence="6">
    <location>
        <begin position="1"/>
        <end position="83"/>
    </location>
</feature>
<feature type="compositionally biased region" description="Polar residues" evidence="6">
    <location>
        <begin position="1"/>
        <end position="27"/>
    </location>
</feature>
<evidence type="ECO:0000256" key="2">
    <source>
        <dbReference type="ARBA" id="ARBA00022771"/>
    </source>
</evidence>
<accession>A0A9N8Z4Y8</accession>
<comment type="caution">
    <text evidence="8">The sequence shown here is derived from an EMBL/GenBank/DDBJ whole genome shotgun (WGS) entry which is preliminary data.</text>
</comment>
<evidence type="ECO:0000256" key="5">
    <source>
        <dbReference type="SAM" id="Coils"/>
    </source>
</evidence>
<proteinExistence type="predicted"/>
<feature type="domain" description="GRF-type" evidence="7">
    <location>
        <begin position="83"/>
        <end position="129"/>
    </location>
</feature>
<gene>
    <name evidence="8" type="ORF">FCALED_LOCUS1984</name>
</gene>
<protein>
    <submittedName>
        <fullName evidence="8">466_t:CDS:1</fullName>
    </submittedName>
</protein>
<feature type="region of interest" description="Disordered" evidence="6">
    <location>
        <begin position="164"/>
        <end position="237"/>
    </location>
</feature>
<feature type="compositionally biased region" description="Polar residues" evidence="6">
    <location>
        <begin position="218"/>
        <end position="237"/>
    </location>
</feature>
<evidence type="ECO:0000259" key="7">
    <source>
        <dbReference type="PROSITE" id="PS51999"/>
    </source>
</evidence>
<keyword evidence="9" id="KW-1185">Reference proteome</keyword>
<evidence type="ECO:0000256" key="3">
    <source>
        <dbReference type="ARBA" id="ARBA00022833"/>
    </source>
</evidence>
<dbReference type="Pfam" id="PF06839">
    <property type="entry name" value="Zn_ribbon_GRF"/>
    <property type="match status" value="1"/>
</dbReference>
<keyword evidence="5" id="KW-0175">Coiled coil</keyword>
<keyword evidence="3" id="KW-0862">Zinc</keyword>
<dbReference type="AlphaFoldDB" id="A0A9N8Z4Y8"/>
<dbReference type="InterPro" id="IPR010666">
    <property type="entry name" value="Znf_GRF"/>
</dbReference>
<keyword evidence="2 4" id="KW-0863">Zinc-finger</keyword>
<dbReference type="PROSITE" id="PS51999">
    <property type="entry name" value="ZF_GRF"/>
    <property type="match status" value="1"/>
</dbReference>
<dbReference type="OrthoDB" id="2362996at2759"/>
<evidence type="ECO:0000256" key="6">
    <source>
        <dbReference type="SAM" id="MobiDB-lite"/>
    </source>
</evidence>
<keyword evidence="1" id="KW-0479">Metal-binding</keyword>
<dbReference type="Proteomes" id="UP000789570">
    <property type="component" value="Unassembled WGS sequence"/>
</dbReference>
<organism evidence="8 9">
    <name type="scientific">Funneliformis caledonium</name>
    <dbReference type="NCBI Taxonomy" id="1117310"/>
    <lineage>
        <taxon>Eukaryota</taxon>
        <taxon>Fungi</taxon>
        <taxon>Fungi incertae sedis</taxon>
        <taxon>Mucoromycota</taxon>
        <taxon>Glomeromycotina</taxon>
        <taxon>Glomeromycetes</taxon>
        <taxon>Glomerales</taxon>
        <taxon>Glomeraceae</taxon>
        <taxon>Funneliformis</taxon>
    </lineage>
</organism>
<sequence>MEVINGNATDRQISNRDSVSRNATTEIPSPRLRPRSNSAPQERLIPTSQSIANDTFSTSQNTNSIVIPSRQNDPPQRRHKSNCDCGLEPVLREVKINTPNKGRFFWSCSKFGGPDHMRRCNFFRWDTPNENENDVDEPSSSAPIRNEIPYVLIRAGTPLITYTDNNINDDDDSEVNLSPRTDQLSENEVVPRLITRTRATSAATPLLTPHRRRRNRRASSPQAPGSPPTRSQSPSIAANNALTGDVYTRKPAVFSNWDDVPKYSTPQLLDIMQNHLVQQDKNYQQWYTAYRLAKQDLEEAKKKIEKLRDEFEVANRENKLCKRENDILRAEKRLLEYENNELKEENQELKRRRY</sequence>
<evidence type="ECO:0000313" key="8">
    <source>
        <dbReference type="EMBL" id="CAG8466057.1"/>
    </source>
</evidence>
<feature type="compositionally biased region" description="Polar residues" evidence="6">
    <location>
        <begin position="175"/>
        <end position="186"/>
    </location>
</feature>
<reference evidence="8" key="1">
    <citation type="submission" date="2021-06" db="EMBL/GenBank/DDBJ databases">
        <authorList>
            <person name="Kallberg Y."/>
            <person name="Tangrot J."/>
            <person name="Rosling A."/>
        </authorList>
    </citation>
    <scope>NUCLEOTIDE SEQUENCE</scope>
    <source>
        <strain evidence="8">UK204</strain>
    </source>
</reference>
<evidence type="ECO:0000313" key="9">
    <source>
        <dbReference type="Proteomes" id="UP000789570"/>
    </source>
</evidence>
<name>A0A9N8Z4Y8_9GLOM</name>
<evidence type="ECO:0000256" key="1">
    <source>
        <dbReference type="ARBA" id="ARBA00022723"/>
    </source>
</evidence>
<feature type="coiled-coil region" evidence="5">
    <location>
        <begin position="283"/>
        <end position="352"/>
    </location>
</feature>
<feature type="compositionally biased region" description="Polar residues" evidence="6">
    <location>
        <begin position="35"/>
        <end position="74"/>
    </location>
</feature>